<dbReference type="Proteomes" id="UP001055879">
    <property type="component" value="Linkage Group LG14"/>
</dbReference>
<name>A0ACB8Y1R3_ARCLA</name>
<protein>
    <submittedName>
        <fullName evidence="1">Uncharacterized protein</fullName>
    </submittedName>
</protein>
<comment type="caution">
    <text evidence="1">The sequence shown here is derived from an EMBL/GenBank/DDBJ whole genome shotgun (WGS) entry which is preliminary data.</text>
</comment>
<reference evidence="1 2" key="2">
    <citation type="journal article" date="2022" name="Mol. Ecol. Resour.">
        <title>The genomes of chicory, endive, great burdock and yacon provide insights into Asteraceae paleo-polyploidization history and plant inulin production.</title>
        <authorList>
            <person name="Fan W."/>
            <person name="Wang S."/>
            <person name="Wang H."/>
            <person name="Wang A."/>
            <person name="Jiang F."/>
            <person name="Liu H."/>
            <person name="Zhao H."/>
            <person name="Xu D."/>
            <person name="Zhang Y."/>
        </authorList>
    </citation>
    <scope>NUCLEOTIDE SEQUENCE [LARGE SCALE GENOMIC DNA]</scope>
    <source>
        <strain evidence="2">cv. Niubang</strain>
    </source>
</reference>
<dbReference type="EMBL" id="CM042060">
    <property type="protein sequence ID" value="KAI3677754.1"/>
    <property type="molecule type" value="Genomic_DNA"/>
</dbReference>
<gene>
    <name evidence="1" type="ORF">L6452_37022</name>
</gene>
<accession>A0ACB8Y1R3</accession>
<organism evidence="1 2">
    <name type="scientific">Arctium lappa</name>
    <name type="common">Greater burdock</name>
    <name type="synonym">Lappa major</name>
    <dbReference type="NCBI Taxonomy" id="4217"/>
    <lineage>
        <taxon>Eukaryota</taxon>
        <taxon>Viridiplantae</taxon>
        <taxon>Streptophyta</taxon>
        <taxon>Embryophyta</taxon>
        <taxon>Tracheophyta</taxon>
        <taxon>Spermatophyta</taxon>
        <taxon>Magnoliopsida</taxon>
        <taxon>eudicotyledons</taxon>
        <taxon>Gunneridae</taxon>
        <taxon>Pentapetalae</taxon>
        <taxon>asterids</taxon>
        <taxon>campanulids</taxon>
        <taxon>Asterales</taxon>
        <taxon>Asteraceae</taxon>
        <taxon>Carduoideae</taxon>
        <taxon>Cardueae</taxon>
        <taxon>Arctiinae</taxon>
        <taxon>Arctium</taxon>
    </lineage>
</organism>
<reference evidence="2" key="1">
    <citation type="journal article" date="2022" name="Mol. Ecol. Resour.">
        <title>The genomes of chicory, endive, great burdock and yacon provide insights into Asteraceae palaeo-polyploidization history and plant inulin production.</title>
        <authorList>
            <person name="Fan W."/>
            <person name="Wang S."/>
            <person name="Wang H."/>
            <person name="Wang A."/>
            <person name="Jiang F."/>
            <person name="Liu H."/>
            <person name="Zhao H."/>
            <person name="Xu D."/>
            <person name="Zhang Y."/>
        </authorList>
    </citation>
    <scope>NUCLEOTIDE SEQUENCE [LARGE SCALE GENOMIC DNA]</scope>
    <source>
        <strain evidence="2">cv. Niubang</strain>
    </source>
</reference>
<evidence type="ECO:0000313" key="2">
    <source>
        <dbReference type="Proteomes" id="UP001055879"/>
    </source>
</evidence>
<keyword evidence="2" id="KW-1185">Reference proteome</keyword>
<proteinExistence type="predicted"/>
<evidence type="ECO:0000313" key="1">
    <source>
        <dbReference type="EMBL" id="KAI3677754.1"/>
    </source>
</evidence>
<sequence length="896" mass="102125">MKADKIFKIREMPENEAWLLFERTAEKSFHPDPNLHQIARDIVEECGGLPLAIVTIARALESEKDKSMWDDALQRLRSYDLEGEYASVYSSLEVTYNFLESDEMKHVFLLCCLFPESHDISMEDLLRLGLGLSLFKKTDGVSEARIRTNAFVQKLKNLNLLLDGGDELSVKLHDLVRDSGLKIASKNKHVFVVKHGDGLKFWPSEFTDECCTSISLRCDEMSELPGNLNCPKLELLHLVGGNQPLEFPTGFYDGMDELKVVLLRGMLVRSTSLSLQLSTKLRNLSLEYCTFDKTSDISMIGSLVKLETLSFVHSDVKELPIEIGNLSQLKVLDLTGCGDLVDIAHGLLQRLIHLEELYMRGTLVSWPDEQITTCIKELNSLSLLTALEIELSIYDLLPHDFLFRRLKRFKLCIGFSIESKMCQNTLKVRFPSSWEAGGLEVLFNRTEILHLHGWKLLPNSILNRPESSNFLMLRNLKLESCDLRHLAEICHGQYHETVVGEITLDEPETSRKPLFRNLHDLEIVRCANLRSIFSLYAPTDFLMLENLKITGCEMIEEIFLKKKRDQDETISVVEIELPNLKCLILEDLPRLTGFCEDVSSLVLPQLLEFRLRNLPKFQALNIVEENRSSANHSLFDQKILAATQLKVLSISKMKMKEIQKHLLPASCFVNLRIMSFCYCDDLSSVVLSDLLRKPKGLKLLHLEDCHSVEVVFEIQKLLTEGHPMLNNLSDLELESLPKMTHIWKHGPETFVGFQNLTKLSVSSCHQLTSVLLPSIATILAHLQELSVTECRRMTVILKEGGQHEAIQATNRSDPLVFPRLKSLELIDLPSLRCFCLELHDFVWPLLESVWIDCCKEMMIFTAGTSSTPKLREISINGTNHTIQGDLNTELQWLQQQ</sequence>